<dbReference type="PaxDb" id="1198114-AciX9_1123"/>
<feature type="domain" description="TonB-dependent transporter Oar-like beta-barrel" evidence="9">
    <location>
        <begin position="299"/>
        <end position="1220"/>
    </location>
</feature>
<keyword evidence="5" id="KW-0732">Signal</keyword>
<proteinExistence type="predicted"/>
<dbReference type="Gene3D" id="2.40.170.20">
    <property type="entry name" value="TonB-dependent receptor, beta-barrel domain"/>
    <property type="match status" value="1"/>
</dbReference>
<keyword evidence="2" id="KW-0813">Transport</keyword>
<evidence type="ECO:0000256" key="2">
    <source>
        <dbReference type="ARBA" id="ARBA00022448"/>
    </source>
</evidence>
<comment type="subcellular location">
    <subcellularLocation>
        <location evidence="1">Cell outer membrane</location>
        <topology evidence="1">Multi-pass membrane protein</topology>
    </subcellularLocation>
</comment>
<dbReference type="GO" id="GO:0030246">
    <property type="term" value="F:carbohydrate binding"/>
    <property type="evidence" value="ECO:0007669"/>
    <property type="project" value="InterPro"/>
</dbReference>
<dbReference type="Pfam" id="PF25183">
    <property type="entry name" value="OMP_b-brl_4"/>
    <property type="match status" value="1"/>
</dbReference>
<dbReference type="Gene3D" id="2.60.40.1120">
    <property type="entry name" value="Carboxypeptidase-like, regulatory domain"/>
    <property type="match status" value="1"/>
</dbReference>
<dbReference type="InterPro" id="IPR037066">
    <property type="entry name" value="Plug_dom_sf"/>
</dbReference>
<dbReference type="InterPro" id="IPR036942">
    <property type="entry name" value="Beta-barrel_TonB_sf"/>
</dbReference>
<dbReference type="SUPFAM" id="SSF49452">
    <property type="entry name" value="Starch-binding domain-like"/>
    <property type="match status" value="1"/>
</dbReference>
<evidence type="ECO:0000313" key="11">
    <source>
        <dbReference type="Proteomes" id="UP000000343"/>
    </source>
</evidence>
<dbReference type="InterPro" id="IPR012910">
    <property type="entry name" value="Plug_dom"/>
</dbReference>
<evidence type="ECO:0000256" key="7">
    <source>
        <dbReference type="ARBA" id="ARBA00023237"/>
    </source>
</evidence>
<protein>
    <submittedName>
        <fullName evidence="10">TonB-dependent receptor plug</fullName>
    </submittedName>
</protein>
<evidence type="ECO:0000313" key="10">
    <source>
        <dbReference type="EMBL" id="ADW68186.1"/>
    </source>
</evidence>
<dbReference type="GO" id="GO:0009279">
    <property type="term" value="C:cell outer membrane"/>
    <property type="evidence" value="ECO:0007669"/>
    <property type="project" value="UniProtKB-SubCell"/>
</dbReference>
<reference evidence="11" key="1">
    <citation type="submission" date="2011-01" db="EMBL/GenBank/DDBJ databases">
        <title>Complete sequence of chromosome of Acidobacterium sp. MP5ACTX9.</title>
        <authorList>
            <consortium name="US DOE Joint Genome Institute"/>
            <person name="Lucas S."/>
            <person name="Copeland A."/>
            <person name="Lapidus A."/>
            <person name="Cheng J.-F."/>
            <person name="Goodwin L."/>
            <person name="Pitluck S."/>
            <person name="Teshima H."/>
            <person name="Detter J.C."/>
            <person name="Han C."/>
            <person name="Tapia R."/>
            <person name="Land M."/>
            <person name="Hauser L."/>
            <person name="Kyrpides N."/>
            <person name="Ivanova N."/>
            <person name="Ovchinnikova G."/>
            <person name="Pagani I."/>
            <person name="Rawat S.R."/>
            <person name="Mannisto M."/>
            <person name="Haggblom M.M."/>
            <person name="Woyke T."/>
        </authorList>
    </citation>
    <scope>NUCLEOTIDE SEQUENCE [LARGE SCALE GENOMIC DNA]</scope>
    <source>
        <strain evidence="11">MP5ACTX9</strain>
    </source>
</reference>
<organism evidence="11">
    <name type="scientific">Granulicella tundricola (strain ATCC BAA-1859 / DSM 23138 / MP5ACTX9)</name>
    <dbReference type="NCBI Taxonomy" id="1198114"/>
    <lineage>
        <taxon>Bacteria</taxon>
        <taxon>Pseudomonadati</taxon>
        <taxon>Acidobacteriota</taxon>
        <taxon>Terriglobia</taxon>
        <taxon>Terriglobales</taxon>
        <taxon>Acidobacteriaceae</taxon>
        <taxon>Granulicella</taxon>
    </lineage>
</organism>
<dbReference type="PANTHER" id="PTHR30069">
    <property type="entry name" value="TONB-DEPENDENT OUTER MEMBRANE RECEPTOR"/>
    <property type="match status" value="1"/>
</dbReference>
<name>E8X3J5_GRATM</name>
<dbReference type="Pfam" id="PF07715">
    <property type="entry name" value="Plug"/>
    <property type="match status" value="1"/>
</dbReference>
<dbReference type="KEGG" id="acm:AciX9_1123"/>
<dbReference type="STRING" id="1198114.AciX9_1123"/>
<keyword evidence="7" id="KW-0998">Cell outer membrane</keyword>
<dbReference type="InterPro" id="IPR013784">
    <property type="entry name" value="Carb-bd-like_fold"/>
</dbReference>
<evidence type="ECO:0000259" key="8">
    <source>
        <dbReference type="Pfam" id="PF07715"/>
    </source>
</evidence>
<gene>
    <name evidence="10" type="ordered locus">AciX9_1123</name>
</gene>
<dbReference type="Proteomes" id="UP000000343">
    <property type="component" value="Chromosome"/>
</dbReference>
<evidence type="ECO:0000259" key="9">
    <source>
        <dbReference type="Pfam" id="PF25183"/>
    </source>
</evidence>
<evidence type="ECO:0000256" key="5">
    <source>
        <dbReference type="ARBA" id="ARBA00022729"/>
    </source>
</evidence>
<dbReference type="GO" id="GO:0015344">
    <property type="term" value="F:siderophore uptake transmembrane transporter activity"/>
    <property type="evidence" value="ECO:0007669"/>
    <property type="project" value="TreeGrafter"/>
</dbReference>
<evidence type="ECO:0000256" key="1">
    <source>
        <dbReference type="ARBA" id="ARBA00004571"/>
    </source>
</evidence>
<dbReference type="AlphaFoldDB" id="E8X3J5"/>
<accession>E8X3J5</accession>
<dbReference type="eggNOG" id="COG4771">
    <property type="taxonomic scope" value="Bacteria"/>
</dbReference>
<dbReference type="EMBL" id="CP002480">
    <property type="protein sequence ID" value="ADW68186.1"/>
    <property type="molecule type" value="Genomic_DNA"/>
</dbReference>
<keyword evidence="3" id="KW-1134">Transmembrane beta strand</keyword>
<dbReference type="InterPro" id="IPR057601">
    <property type="entry name" value="Oar-like_b-barrel"/>
</dbReference>
<dbReference type="InterPro" id="IPR039426">
    <property type="entry name" value="TonB-dep_rcpt-like"/>
</dbReference>
<evidence type="ECO:0000256" key="3">
    <source>
        <dbReference type="ARBA" id="ARBA00022452"/>
    </source>
</evidence>
<keyword evidence="10" id="KW-0675">Receptor</keyword>
<keyword evidence="6" id="KW-0472">Membrane</keyword>
<dbReference type="HOGENOM" id="CLU_006298_0_0_0"/>
<evidence type="ECO:0000256" key="6">
    <source>
        <dbReference type="ARBA" id="ARBA00023136"/>
    </source>
</evidence>
<sequence>MHPGYEPWHPFFLREDNAMIISRSQRGFFSELGRVAPQPRRRNPLYVCLESFVKRSLASAATVCFLALSIAPLSAQFETASVLGYVHDSSGAALAGANVTLVNVATKVTVTVKTDAQGAYQFTDVKIGQYEVDADAQGFSNGATAPFAVQVNARQRVDVSLKIGSAADAVTVTDSAALLETESNERGQVIGTREVENLPLNGRAYADLAALVPGVRRNLLENSSDSSRDATFNVNGQRSEFNNFLLDGLDNNAYGTSNQGFSNQSIPPSPDAISEFKVQTDNYSAEYGRSAGAVINVSIRSGSNAFHGKAYDYIRNTVFNAIGPFTPPTNPLTSAAQKPILIRNQFGATLGGPLRKDKLFFFGDYEGTRQITHNINQATVPTANQNGTSALAVSNGGYTFLSAVNGADAGNPVSIRNPLTGQVYANGVIPFSDPSISPFAKGILGALPNANVAGSPVANNYASLPAGTLDDNKGDARVDGVFGAKTTAFVRYSQHQGNILSPPVIQGAAGGNSNGFVKIFNQQIAGGVTHTFTQNSILDARFAFTRTDGGKSPYGGNLPSLETGIPGLPTNPLTVRSLNVQSVANYSQFGNLGSNPQFQNPYVFDPKINYTWIHGRSTYKAGYEYQSIFTTINDFNPSFGQDTYNGNFSYNGASASALSASDTGTKEAASLSDFIFGARDTYQLNNFVIVNLNQRMHYLYLQDDIRVSSKLTINAGLRYELVTPQWESNNLLANFDPGTNSLIKATSGSIYNRALVNMPKLDFAPRFGLAYSVDNKTVIRAGYGLGYAQFNREGGENLLVYNLPAVVNTNIVQAPINANPGVTGSQARLAVCNATQVTAVYDPTNPTPCFRTSTQGYPTNLANPANVTAASNLNTQARYLPKNLPTGYVQSYHLTVQRQLGPSTSLEVAYVGEHGVKLQVLADYNQAPSNPVTATCNASGLPGSTGGCLTVAQRRPVQSFTTIEETLPQGFLSYNALQTKFEHRTGHGLYVLNSFTWSRALDNASGHLDTNSGDNSRINLANSLGERGVSGYNQPLSETLSIVYDLPYGKGRSFGANAPFAMQELLGGWQLTLINDINSGLPINVIYSPNSAQQVSTILNVRPNQNGPALLPKSQRTKTAGNQGLNVFNLASFSLPTVNQTYGNEGRNSVRLDPFYQTDLGLHKQFAVYRDRVNFDFRAEAFNVFNKVNYATPSSTTYSPGSTSFGVLTSAGTFPARILQFAGKVIF</sequence>
<keyword evidence="11" id="KW-1185">Reference proteome</keyword>
<dbReference type="GO" id="GO:0044718">
    <property type="term" value="P:siderophore transmembrane transport"/>
    <property type="evidence" value="ECO:0007669"/>
    <property type="project" value="TreeGrafter"/>
</dbReference>
<dbReference type="PANTHER" id="PTHR30069:SF29">
    <property type="entry name" value="HEMOGLOBIN AND HEMOGLOBIN-HAPTOGLOBIN-BINDING PROTEIN 1-RELATED"/>
    <property type="match status" value="1"/>
</dbReference>
<dbReference type="SUPFAM" id="SSF56935">
    <property type="entry name" value="Porins"/>
    <property type="match status" value="1"/>
</dbReference>
<dbReference type="Pfam" id="PF13620">
    <property type="entry name" value="CarboxypepD_reg"/>
    <property type="match status" value="1"/>
</dbReference>
<feature type="domain" description="TonB-dependent receptor plug" evidence="8">
    <location>
        <begin position="188"/>
        <end position="292"/>
    </location>
</feature>
<dbReference type="Gene3D" id="2.170.130.10">
    <property type="entry name" value="TonB-dependent receptor, plug domain"/>
    <property type="match status" value="1"/>
</dbReference>
<keyword evidence="4" id="KW-0812">Transmembrane</keyword>
<evidence type="ECO:0000256" key="4">
    <source>
        <dbReference type="ARBA" id="ARBA00022692"/>
    </source>
</evidence>